<protein>
    <submittedName>
        <fullName evidence="1">Uncharacterized protein</fullName>
    </submittedName>
</protein>
<accession>A0A8J1UCQ8</accession>
<evidence type="ECO:0000313" key="1">
    <source>
        <dbReference type="EMBL" id="CAH1781418.1"/>
    </source>
</evidence>
<evidence type="ECO:0000313" key="2">
    <source>
        <dbReference type="Proteomes" id="UP000749559"/>
    </source>
</evidence>
<proteinExistence type="predicted"/>
<dbReference type="AlphaFoldDB" id="A0A8J1UCQ8"/>
<comment type="caution">
    <text evidence="1">The sequence shown here is derived from an EMBL/GenBank/DDBJ whole genome shotgun (WGS) entry which is preliminary data.</text>
</comment>
<name>A0A8J1UCQ8_OWEFU</name>
<feature type="non-terminal residue" evidence="1">
    <location>
        <position position="1"/>
    </location>
</feature>
<dbReference type="EMBL" id="CAIIXF020000004">
    <property type="protein sequence ID" value="CAH1781418.1"/>
    <property type="molecule type" value="Genomic_DNA"/>
</dbReference>
<keyword evidence="2" id="KW-1185">Reference proteome</keyword>
<sequence>KMGNTIDQWRCAIGRFHPCRQHNRCDNTERRAEREYRKALHENKAHQNRGKGTHESKIQHLKKHLDCLDQKVTIKPNHHVNNLKKIQELAKECNEWFEVVSKGYTDTKDTFKQNVSADSTVTTIQSERSQCVTVGDEKGTPDQNISLNYNIDIVEEDLAASHEKRGIHKYKFENNTENVKVPMNQRWIMSLRKLPQLLVIITILLIIGGI</sequence>
<feature type="non-terminal residue" evidence="1">
    <location>
        <position position="210"/>
    </location>
</feature>
<organism evidence="1 2">
    <name type="scientific">Owenia fusiformis</name>
    <name type="common">Polychaete worm</name>
    <dbReference type="NCBI Taxonomy" id="6347"/>
    <lineage>
        <taxon>Eukaryota</taxon>
        <taxon>Metazoa</taxon>
        <taxon>Spiralia</taxon>
        <taxon>Lophotrochozoa</taxon>
        <taxon>Annelida</taxon>
        <taxon>Polychaeta</taxon>
        <taxon>Sedentaria</taxon>
        <taxon>Canalipalpata</taxon>
        <taxon>Sabellida</taxon>
        <taxon>Oweniida</taxon>
        <taxon>Oweniidae</taxon>
        <taxon>Owenia</taxon>
    </lineage>
</organism>
<gene>
    <name evidence="1" type="ORF">OFUS_LOCUS7998</name>
</gene>
<reference evidence="1" key="1">
    <citation type="submission" date="2022-03" db="EMBL/GenBank/DDBJ databases">
        <authorList>
            <person name="Martin C."/>
        </authorList>
    </citation>
    <scope>NUCLEOTIDE SEQUENCE</scope>
</reference>
<dbReference type="Proteomes" id="UP000749559">
    <property type="component" value="Unassembled WGS sequence"/>
</dbReference>